<dbReference type="EMBL" id="KN838821">
    <property type="protein sequence ID" value="KIJ93852.1"/>
    <property type="molecule type" value="Genomic_DNA"/>
</dbReference>
<evidence type="ECO:0000313" key="2">
    <source>
        <dbReference type="EMBL" id="KIJ93852.1"/>
    </source>
</evidence>
<feature type="transmembrane region" description="Helical" evidence="1">
    <location>
        <begin position="85"/>
        <end position="104"/>
    </location>
</feature>
<dbReference type="Proteomes" id="UP000054477">
    <property type="component" value="Unassembled WGS sequence"/>
</dbReference>
<keyword evidence="1" id="KW-0472">Membrane</keyword>
<keyword evidence="1" id="KW-0812">Transmembrane</keyword>
<keyword evidence="3" id="KW-1185">Reference proteome</keyword>
<organism evidence="2 3">
    <name type="scientific">Laccaria amethystina LaAM-08-1</name>
    <dbReference type="NCBI Taxonomy" id="1095629"/>
    <lineage>
        <taxon>Eukaryota</taxon>
        <taxon>Fungi</taxon>
        <taxon>Dikarya</taxon>
        <taxon>Basidiomycota</taxon>
        <taxon>Agaricomycotina</taxon>
        <taxon>Agaricomycetes</taxon>
        <taxon>Agaricomycetidae</taxon>
        <taxon>Agaricales</taxon>
        <taxon>Agaricineae</taxon>
        <taxon>Hydnangiaceae</taxon>
        <taxon>Laccaria</taxon>
    </lineage>
</organism>
<evidence type="ECO:0000313" key="3">
    <source>
        <dbReference type="Proteomes" id="UP000054477"/>
    </source>
</evidence>
<reference evidence="3" key="2">
    <citation type="submission" date="2015-01" db="EMBL/GenBank/DDBJ databases">
        <title>Evolutionary Origins and Diversification of the Mycorrhizal Mutualists.</title>
        <authorList>
            <consortium name="DOE Joint Genome Institute"/>
            <consortium name="Mycorrhizal Genomics Consortium"/>
            <person name="Kohler A."/>
            <person name="Kuo A."/>
            <person name="Nagy L.G."/>
            <person name="Floudas D."/>
            <person name="Copeland A."/>
            <person name="Barry K.W."/>
            <person name="Cichocki N."/>
            <person name="Veneault-Fourrey C."/>
            <person name="LaButti K."/>
            <person name="Lindquist E.A."/>
            <person name="Lipzen A."/>
            <person name="Lundell T."/>
            <person name="Morin E."/>
            <person name="Murat C."/>
            <person name="Riley R."/>
            <person name="Ohm R."/>
            <person name="Sun H."/>
            <person name="Tunlid A."/>
            <person name="Henrissat B."/>
            <person name="Grigoriev I.V."/>
            <person name="Hibbett D.S."/>
            <person name="Martin F."/>
        </authorList>
    </citation>
    <scope>NUCLEOTIDE SEQUENCE [LARGE SCALE GENOMIC DNA]</scope>
    <source>
        <strain evidence="3">LaAM-08-1</strain>
    </source>
</reference>
<dbReference type="AlphaFoldDB" id="A0A0C9XC87"/>
<accession>A0A0C9XC87</accession>
<proteinExistence type="predicted"/>
<protein>
    <submittedName>
        <fullName evidence="2">Uncharacterized protein</fullName>
    </submittedName>
</protein>
<sequence length="111" mass="12379">MATLTSRCPPDTRCFVGREILITSLLLSNPPPPIDDLFDVNSYAWSSIEHYIWSRHRMGRIISFKIQLGRPTDIAPTCSSTSQRVPISTLSLMLFLGLVAFGAWPDDVVSL</sequence>
<dbReference type="HOGENOM" id="CLU_2158824_0_0_1"/>
<reference evidence="2 3" key="1">
    <citation type="submission" date="2014-04" db="EMBL/GenBank/DDBJ databases">
        <authorList>
            <consortium name="DOE Joint Genome Institute"/>
            <person name="Kuo A."/>
            <person name="Kohler A."/>
            <person name="Nagy L.G."/>
            <person name="Floudas D."/>
            <person name="Copeland A."/>
            <person name="Barry K.W."/>
            <person name="Cichocki N."/>
            <person name="Veneault-Fourrey C."/>
            <person name="LaButti K."/>
            <person name="Lindquist E.A."/>
            <person name="Lipzen A."/>
            <person name="Lundell T."/>
            <person name="Morin E."/>
            <person name="Murat C."/>
            <person name="Sun H."/>
            <person name="Tunlid A."/>
            <person name="Henrissat B."/>
            <person name="Grigoriev I.V."/>
            <person name="Hibbett D.S."/>
            <person name="Martin F."/>
            <person name="Nordberg H.P."/>
            <person name="Cantor M.N."/>
            <person name="Hua S.X."/>
        </authorList>
    </citation>
    <scope>NUCLEOTIDE SEQUENCE [LARGE SCALE GENOMIC DNA]</scope>
    <source>
        <strain evidence="2 3">LaAM-08-1</strain>
    </source>
</reference>
<keyword evidence="1" id="KW-1133">Transmembrane helix</keyword>
<name>A0A0C9XC87_9AGAR</name>
<gene>
    <name evidence="2" type="ORF">K443DRAFT_684199</name>
</gene>
<evidence type="ECO:0000256" key="1">
    <source>
        <dbReference type="SAM" id="Phobius"/>
    </source>
</evidence>